<feature type="compositionally biased region" description="Polar residues" evidence="1">
    <location>
        <begin position="223"/>
        <end position="237"/>
    </location>
</feature>
<proteinExistence type="predicted"/>
<protein>
    <submittedName>
        <fullName evidence="3">Uncharacterized protein</fullName>
    </submittedName>
</protein>
<dbReference type="EMBL" id="JAPZBR010000008">
    <property type="protein sequence ID" value="KAJ5340139.1"/>
    <property type="molecule type" value="Genomic_DNA"/>
</dbReference>
<reference evidence="3" key="2">
    <citation type="journal article" date="2023" name="IMA Fungus">
        <title>Comparative genomic study of the Penicillium genus elucidates a diverse pangenome and 15 lateral gene transfer events.</title>
        <authorList>
            <person name="Petersen C."/>
            <person name="Sorensen T."/>
            <person name="Nielsen M.R."/>
            <person name="Sondergaard T.E."/>
            <person name="Sorensen J.L."/>
            <person name="Fitzpatrick D.A."/>
            <person name="Frisvad J.C."/>
            <person name="Nielsen K.L."/>
        </authorList>
    </citation>
    <scope>NUCLEOTIDE SEQUENCE</scope>
    <source>
        <strain evidence="3">IBT 35675</strain>
    </source>
</reference>
<feature type="compositionally biased region" description="Basic residues" evidence="1">
    <location>
        <begin position="320"/>
        <end position="336"/>
    </location>
</feature>
<name>A0A9W9QPF0_PENBR</name>
<evidence type="ECO:0000313" key="4">
    <source>
        <dbReference type="Proteomes" id="UP001148299"/>
    </source>
</evidence>
<accession>A0A9W9QPF0</accession>
<gene>
    <name evidence="3" type="ORF">N7541_009263</name>
</gene>
<feature type="compositionally biased region" description="Basic residues" evidence="1">
    <location>
        <begin position="302"/>
        <end position="312"/>
    </location>
</feature>
<organism evidence="3 4">
    <name type="scientific">Penicillium brevicompactum</name>
    <dbReference type="NCBI Taxonomy" id="5074"/>
    <lineage>
        <taxon>Eukaryota</taxon>
        <taxon>Fungi</taxon>
        <taxon>Dikarya</taxon>
        <taxon>Ascomycota</taxon>
        <taxon>Pezizomycotina</taxon>
        <taxon>Eurotiomycetes</taxon>
        <taxon>Eurotiomycetidae</taxon>
        <taxon>Eurotiales</taxon>
        <taxon>Aspergillaceae</taxon>
        <taxon>Penicillium</taxon>
    </lineage>
</organism>
<keyword evidence="2" id="KW-0472">Membrane</keyword>
<keyword evidence="2" id="KW-1133">Transmembrane helix</keyword>
<feature type="transmembrane region" description="Helical" evidence="2">
    <location>
        <begin position="164"/>
        <end position="193"/>
    </location>
</feature>
<feature type="compositionally biased region" description="Basic and acidic residues" evidence="1">
    <location>
        <begin position="270"/>
        <end position="298"/>
    </location>
</feature>
<dbReference type="Proteomes" id="UP001148299">
    <property type="component" value="Unassembled WGS sequence"/>
</dbReference>
<sequence length="345" mass="39723">MGPLMDVKHPNCLKLRKNSEQWSKYVHGASAIFAWRIAKGEEVTLLSPPPPERFHPSGLSYYQVIEEPIIRGLFGQNAVHKINIVHPLIKESDEFFYELWPNDRSNKWVERFGLRACKMKWRQVRHSEDKTKLQSLMAFPNQHLSSTEEFKNFEQHKVAYIQPIYSISLLLVFLYTLLKIPVVTLFGLLYLLLEKSWNENNATKEDEMIFETSAATPIMISAETTKAEQPTETSRQGASCEMKARVKSQKKAAKKIKNEKKARAKAQQEAIKKLKDEKSTSHKTQQEAEKKLKGERKSCAKTQKKAAKKMKNDKKACTKTQKKAAKKIKREKKAHVKAQQEAAKN</sequence>
<dbReference type="AlphaFoldDB" id="A0A9W9QPF0"/>
<feature type="compositionally biased region" description="Basic residues" evidence="1">
    <location>
        <begin position="245"/>
        <end position="264"/>
    </location>
</feature>
<feature type="region of interest" description="Disordered" evidence="1">
    <location>
        <begin position="223"/>
        <end position="345"/>
    </location>
</feature>
<evidence type="ECO:0000256" key="2">
    <source>
        <dbReference type="SAM" id="Phobius"/>
    </source>
</evidence>
<comment type="caution">
    <text evidence="3">The sequence shown here is derived from an EMBL/GenBank/DDBJ whole genome shotgun (WGS) entry which is preliminary data.</text>
</comment>
<reference evidence="3" key="1">
    <citation type="submission" date="2022-12" db="EMBL/GenBank/DDBJ databases">
        <authorList>
            <person name="Petersen C."/>
        </authorList>
    </citation>
    <scope>NUCLEOTIDE SEQUENCE</scope>
    <source>
        <strain evidence="3">IBT 35675</strain>
    </source>
</reference>
<evidence type="ECO:0000313" key="3">
    <source>
        <dbReference type="EMBL" id="KAJ5340139.1"/>
    </source>
</evidence>
<keyword evidence="2" id="KW-0812">Transmembrane</keyword>
<keyword evidence="4" id="KW-1185">Reference proteome</keyword>
<evidence type="ECO:0000256" key="1">
    <source>
        <dbReference type="SAM" id="MobiDB-lite"/>
    </source>
</evidence>